<dbReference type="AlphaFoldDB" id="A0A6A6JQZ2"/>
<name>A0A6A6JQZ2_WESOR</name>
<proteinExistence type="predicted"/>
<dbReference type="Proteomes" id="UP000800097">
    <property type="component" value="Unassembled WGS sequence"/>
</dbReference>
<sequence length="110" mass="12548">MADLVPLFHTWRGSHTSRSGPKMRDCKRKVLDETRAQLAQNLASEPGVAYVRYNNHIQKVAPHGTIYTFSGKEEPVYSDEDSHRDSHGWRGTVTCELTAYFRVREVSPQS</sequence>
<accession>A0A6A6JQZ2</accession>
<evidence type="ECO:0000313" key="2">
    <source>
        <dbReference type="Proteomes" id="UP000800097"/>
    </source>
</evidence>
<protein>
    <submittedName>
        <fullName evidence="1">Uncharacterized protein</fullName>
    </submittedName>
</protein>
<dbReference type="RefSeq" id="XP_033656224.1">
    <property type="nucleotide sequence ID" value="XM_033799611.1"/>
</dbReference>
<keyword evidence="2" id="KW-1185">Reference proteome</keyword>
<dbReference type="OrthoDB" id="5395862at2759"/>
<evidence type="ECO:0000313" key="1">
    <source>
        <dbReference type="EMBL" id="KAF2278685.1"/>
    </source>
</evidence>
<dbReference type="GeneID" id="54552786"/>
<organism evidence="1 2">
    <name type="scientific">Westerdykella ornata</name>
    <dbReference type="NCBI Taxonomy" id="318751"/>
    <lineage>
        <taxon>Eukaryota</taxon>
        <taxon>Fungi</taxon>
        <taxon>Dikarya</taxon>
        <taxon>Ascomycota</taxon>
        <taxon>Pezizomycotina</taxon>
        <taxon>Dothideomycetes</taxon>
        <taxon>Pleosporomycetidae</taxon>
        <taxon>Pleosporales</taxon>
        <taxon>Sporormiaceae</taxon>
        <taxon>Westerdykella</taxon>
    </lineage>
</organism>
<gene>
    <name evidence="1" type="ORF">EI97DRAFT_440217</name>
</gene>
<reference evidence="1" key="1">
    <citation type="journal article" date="2020" name="Stud. Mycol.">
        <title>101 Dothideomycetes genomes: a test case for predicting lifestyles and emergence of pathogens.</title>
        <authorList>
            <person name="Haridas S."/>
            <person name="Albert R."/>
            <person name="Binder M."/>
            <person name="Bloem J."/>
            <person name="Labutti K."/>
            <person name="Salamov A."/>
            <person name="Andreopoulos B."/>
            <person name="Baker S."/>
            <person name="Barry K."/>
            <person name="Bills G."/>
            <person name="Bluhm B."/>
            <person name="Cannon C."/>
            <person name="Castanera R."/>
            <person name="Culley D."/>
            <person name="Daum C."/>
            <person name="Ezra D."/>
            <person name="Gonzalez J."/>
            <person name="Henrissat B."/>
            <person name="Kuo A."/>
            <person name="Liang C."/>
            <person name="Lipzen A."/>
            <person name="Lutzoni F."/>
            <person name="Magnuson J."/>
            <person name="Mondo S."/>
            <person name="Nolan M."/>
            <person name="Ohm R."/>
            <person name="Pangilinan J."/>
            <person name="Park H.-J."/>
            <person name="Ramirez L."/>
            <person name="Alfaro M."/>
            <person name="Sun H."/>
            <person name="Tritt A."/>
            <person name="Yoshinaga Y."/>
            <person name="Zwiers L.-H."/>
            <person name="Turgeon B."/>
            <person name="Goodwin S."/>
            <person name="Spatafora J."/>
            <person name="Crous P."/>
            <person name="Grigoriev I."/>
        </authorList>
    </citation>
    <scope>NUCLEOTIDE SEQUENCE</scope>
    <source>
        <strain evidence="1">CBS 379.55</strain>
    </source>
</reference>
<dbReference type="EMBL" id="ML986487">
    <property type="protein sequence ID" value="KAF2278685.1"/>
    <property type="molecule type" value="Genomic_DNA"/>
</dbReference>